<dbReference type="PANTHER" id="PTHR31302">
    <property type="entry name" value="TRANSMEMBRANE PROTEIN WITH METALLOPHOSPHOESTERASE DOMAIN-RELATED"/>
    <property type="match status" value="1"/>
</dbReference>
<dbReference type="InterPro" id="IPR006311">
    <property type="entry name" value="TAT_signal"/>
</dbReference>
<dbReference type="AlphaFoldDB" id="A0A2D2CVT9"/>
<dbReference type="InterPro" id="IPR029052">
    <property type="entry name" value="Metallo-depent_PP-like"/>
</dbReference>
<keyword evidence="1" id="KW-0479">Metal-binding</keyword>
<dbReference type="KEGG" id="mtw:CQW49_02645"/>
<keyword evidence="3" id="KW-0732">Signal</keyword>
<dbReference type="GO" id="GO:0009245">
    <property type="term" value="P:lipid A biosynthetic process"/>
    <property type="evidence" value="ECO:0007669"/>
    <property type="project" value="TreeGrafter"/>
</dbReference>
<dbReference type="GO" id="GO:0008758">
    <property type="term" value="F:UDP-2,3-diacylglucosamine hydrolase activity"/>
    <property type="evidence" value="ECO:0007669"/>
    <property type="project" value="TreeGrafter"/>
</dbReference>
<dbReference type="PROSITE" id="PS51318">
    <property type="entry name" value="TAT"/>
    <property type="match status" value="1"/>
</dbReference>
<reference evidence="6" key="1">
    <citation type="submission" date="2017-10" db="EMBL/GenBank/DDBJ databases">
        <title>Completed PacBio SMRT sequence of Methylosinus trichosporium OB3b reveals presence of a third large plasmid.</title>
        <authorList>
            <person name="Charles T.C."/>
            <person name="Lynch M.D.J."/>
            <person name="Heil J.R."/>
            <person name="Cheng J."/>
        </authorList>
    </citation>
    <scope>NUCLEOTIDE SEQUENCE [LARGE SCALE GENOMIC DNA]</scope>
    <source>
        <strain evidence="6">OB3b</strain>
    </source>
</reference>
<proteinExistence type="predicted"/>
<feature type="signal peptide" evidence="3">
    <location>
        <begin position="1"/>
        <end position="21"/>
    </location>
</feature>
<protein>
    <submittedName>
        <fullName evidence="5">Metallophosphoesterase</fullName>
    </submittedName>
</protein>
<evidence type="ECO:0000313" key="6">
    <source>
        <dbReference type="Proteomes" id="UP000230709"/>
    </source>
</evidence>
<evidence type="ECO:0000256" key="1">
    <source>
        <dbReference type="ARBA" id="ARBA00022723"/>
    </source>
</evidence>
<dbReference type="PANTHER" id="PTHR31302:SF31">
    <property type="entry name" value="PHOSPHODIESTERASE YAEI"/>
    <property type="match status" value="1"/>
</dbReference>
<organism evidence="5 6">
    <name type="scientific">Methylosinus trichosporium (strain ATCC 35070 / NCIMB 11131 / UNIQEM 75 / OB3b)</name>
    <dbReference type="NCBI Taxonomy" id="595536"/>
    <lineage>
        <taxon>Bacteria</taxon>
        <taxon>Pseudomonadati</taxon>
        <taxon>Pseudomonadota</taxon>
        <taxon>Alphaproteobacteria</taxon>
        <taxon>Hyphomicrobiales</taxon>
        <taxon>Methylocystaceae</taxon>
        <taxon>Methylosinus</taxon>
    </lineage>
</organism>
<name>A0A2D2CVT9_METT3</name>
<evidence type="ECO:0000256" key="2">
    <source>
        <dbReference type="ARBA" id="ARBA00022801"/>
    </source>
</evidence>
<accession>A0A2D2CVT9</accession>
<feature type="domain" description="Calcineurin-like phosphoesterase" evidence="4">
    <location>
        <begin position="55"/>
        <end position="239"/>
    </location>
</feature>
<keyword evidence="6" id="KW-1185">Reference proteome</keyword>
<sequence length="309" mass="33660">MSMTRRAFLATAVSGAASVLASTAYGFGFGPMLAPRVARYRVAPRDWPNGFSLEIAALSDLHACDPFMSIERIEGIVERMNALRPDVIVLLGDYVAGIRRRLATPIPSADWARALSRLSAPLGVHAILGNHDVWDDLVVQRDGGGTTHSRRALEANGVPVYENEVARLRSGDRSFWLAGLADQHAIPVGRLRWRGFDDLPKTLAAVTTDDPVILLAHEPDIFAKVPNRVALTLSGHTHGGQVRLMGWSPYIPSRFGNRYAYGHIIENEKHLIVSGGLGCTMLPFRFGVPPEILHIRVEAPGVTRSLSGP</sequence>
<dbReference type="Proteomes" id="UP000230709">
    <property type="component" value="Chromosome"/>
</dbReference>
<dbReference type="RefSeq" id="WP_003615565.1">
    <property type="nucleotide sequence ID" value="NZ_ADVE02000001.1"/>
</dbReference>
<dbReference type="CDD" id="cd07385">
    <property type="entry name" value="MPP_YkuE_C"/>
    <property type="match status" value="1"/>
</dbReference>
<dbReference type="InterPro" id="IPR004843">
    <property type="entry name" value="Calcineurin-like_PHP"/>
</dbReference>
<evidence type="ECO:0000256" key="3">
    <source>
        <dbReference type="SAM" id="SignalP"/>
    </source>
</evidence>
<keyword evidence="2" id="KW-0378">Hydrolase</keyword>
<evidence type="ECO:0000313" key="5">
    <source>
        <dbReference type="EMBL" id="ATQ66912.1"/>
    </source>
</evidence>
<evidence type="ECO:0000259" key="4">
    <source>
        <dbReference type="Pfam" id="PF00149"/>
    </source>
</evidence>
<dbReference type="SUPFAM" id="SSF56300">
    <property type="entry name" value="Metallo-dependent phosphatases"/>
    <property type="match status" value="1"/>
</dbReference>
<dbReference type="Gene3D" id="3.60.21.10">
    <property type="match status" value="1"/>
</dbReference>
<feature type="chain" id="PRO_5013662552" evidence="3">
    <location>
        <begin position="22"/>
        <end position="309"/>
    </location>
</feature>
<gene>
    <name evidence="5" type="ORF">CQW49_02645</name>
</gene>
<dbReference type="GO" id="GO:0016020">
    <property type="term" value="C:membrane"/>
    <property type="evidence" value="ECO:0007669"/>
    <property type="project" value="GOC"/>
</dbReference>
<dbReference type="Pfam" id="PF00149">
    <property type="entry name" value="Metallophos"/>
    <property type="match status" value="1"/>
</dbReference>
<dbReference type="GO" id="GO:0046872">
    <property type="term" value="F:metal ion binding"/>
    <property type="evidence" value="ECO:0007669"/>
    <property type="project" value="UniProtKB-KW"/>
</dbReference>
<dbReference type="InterPro" id="IPR051158">
    <property type="entry name" value="Metallophosphoesterase_sf"/>
</dbReference>
<dbReference type="EMBL" id="CP023737">
    <property type="protein sequence ID" value="ATQ66912.1"/>
    <property type="molecule type" value="Genomic_DNA"/>
</dbReference>